<keyword evidence="2" id="KW-1185">Reference proteome</keyword>
<gene>
    <name evidence="1" type="ORF">GCM10022218_21310</name>
</gene>
<evidence type="ECO:0000313" key="2">
    <source>
        <dbReference type="Proteomes" id="UP001500167"/>
    </source>
</evidence>
<comment type="caution">
    <text evidence="1">The sequence shown here is derived from an EMBL/GenBank/DDBJ whole genome shotgun (WGS) entry which is preliminary data.</text>
</comment>
<dbReference type="EMBL" id="BAAAZK010000006">
    <property type="protein sequence ID" value="GAA4175496.1"/>
    <property type="molecule type" value="Genomic_DNA"/>
</dbReference>
<evidence type="ECO:0008006" key="3">
    <source>
        <dbReference type="Google" id="ProtNLM"/>
    </source>
</evidence>
<accession>A0ABP8A1H4</accession>
<protein>
    <recommendedName>
        <fullName evidence="3">DNA-binding protein</fullName>
    </recommendedName>
</protein>
<reference evidence="2" key="1">
    <citation type="journal article" date="2019" name="Int. J. Syst. Evol. Microbiol.">
        <title>The Global Catalogue of Microorganisms (GCM) 10K type strain sequencing project: providing services to taxonomists for standard genome sequencing and annotation.</title>
        <authorList>
            <consortium name="The Broad Institute Genomics Platform"/>
            <consortium name="The Broad Institute Genome Sequencing Center for Infectious Disease"/>
            <person name="Wu L."/>
            <person name="Ma J."/>
        </authorList>
    </citation>
    <scope>NUCLEOTIDE SEQUENCE [LARGE SCALE GENOMIC DNA]</scope>
    <source>
        <strain evidence="2">JCM 16722</strain>
    </source>
</reference>
<dbReference type="RefSeq" id="WP_346086088.1">
    <property type="nucleotide sequence ID" value="NZ_BAAAZK010000006.1"/>
</dbReference>
<name>A0ABP8A1H4_9SPHI</name>
<sequence>MEKFFEEVKSQLRDLVQAVQVIAVQAQQLSQSYLGTAAELMDNTDMKSFLKIRDTKLGELKTQLPIYSLDGKDFYFKDEIIAYIKANPKKKK</sequence>
<proteinExistence type="predicted"/>
<evidence type="ECO:0000313" key="1">
    <source>
        <dbReference type="EMBL" id="GAA4175496.1"/>
    </source>
</evidence>
<organism evidence="1 2">
    <name type="scientific">Sphingobacterium ginsenosidimutans</name>
    <dbReference type="NCBI Taxonomy" id="687845"/>
    <lineage>
        <taxon>Bacteria</taxon>
        <taxon>Pseudomonadati</taxon>
        <taxon>Bacteroidota</taxon>
        <taxon>Sphingobacteriia</taxon>
        <taxon>Sphingobacteriales</taxon>
        <taxon>Sphingobacteriaceae</taxon>
        <taxon>Sphingobacterium</taxon>
    </lineage>
</organism>
<dbReference type="Proteomes" id="UP001500167">
    <property type="component" value="Unassembled WGS sequence"/>
</dbReference>